<evidence type="ECO:0000256" key="8">
    <source>
        <dbReference type="RuleBase" id="RU000461"/>
    </source>
</evidence>
<dbReference type="Gene3D" id="1.10.630.10">
    <property type="entry name" value="Cytochrome P450"/>
    <property type="match status" value="2"/>
</dbReference>
<keyword evidence="7 8" id="KW-0503">Monooxygenase</keyword>
<dbReference type="PANTHER" id="PTHR47944:SF16">
    <property type="entry name" value="CYTOCHROME P450 FAMILY 1 SUBFAMILY A POLYPEPTIDE 1"/>
    <property type="match status" value="1"/>
</dbReference>
<keyword evidence="5 8" id="KW-0560">Oxidoreductase</keyword>
<gene>
    <name evidence="9" type="ORF">V6N11_023938</name>
</gene>
<organism evidence="9 10">
    <name type="scientific">Hibiscus sabdariffa</name>
    <name type="common">roselle</name>
    <dbReference type="NCBI Taxonomy" id="183260"/>
    <lineage>
        <taxon>Eukaryota</taxon>
        <taxon>Viridiplantae</taxon>
        <taxon>Streptophyta</taxon>
        <taxon>Embryophyta</taxon>
        <taxon>Tracheophyta</taxon>
        <taxon>Spermatophyta</taxon>
        <taxon>Magnoliopsida</taxon>
        <taxon>eudicotyledons</taxon>
        <taxon>Gunneridae</taxon>
        <taxon>Pentapetalae</taxon>
        <taxon>rosids</taxon>
        <taxon>malvids</taxon>
        <taxon>Malvales</taxon>
        <taxon>Malvaceae</taxon>
        <taxon>Malvoideae</taxon>
        <taxon>Hibiscus</taxon>
    </lineage>
</organism>
<dbReference type="PRINTS" id="PR00463">
    <property type="entry name" value="EP450I"/>
</dbReference>
<sequence>MNTEIACIRLGNVHVIPVTCPEICREFLKNHDTDFASRPLTMATDVLSKGHLGPLFAPSGDQWKKMKRVMVSEMLSKARHQWFYEKRVEEADNLVRYVHNQCKNSDEDGLVNLRVAARHYCGNVMRKLMFNQRYFGEGKADGGPGFEEEEYIEAIFTALAYVYSFYRIRKRRDGKIDEHQDLLDVLVSLTDDNGDYDCSSGNPSNALEWVLAEMLNKPEMLRKAIDELDNVVGKDRLVQESDFSQLNYVKACAREAFRLHPISPFIPPHVSVTDTIVGDYFIPKERHLQHCKEGEEVVFTEPELRFVSFSRGRRRCPGVVLGSSMTIMLFARLLQGFDWSIPNNQGAIDLSQGKRDSFMAKPLLVVAKPRLPPHVYFFSR</sequence>
<dbReference type="Pfam" id="PF00067">
    <property type="entry name" value="p450"/>
    <property type="match status" value="3"/>
</dbReference>
<dbReference type="InterPro" id="IPR002401">
    <property type="entry name" value="Cyt_P450_E_grp-I"/>
</dbReference>
<keyword evidence="3 8" id="KW-0349">Heme</keyword>
<dbReference type="InterPro" id="IPR036396">
    <property type="entry name" value="Cyt_P450_sf"/>
</dbReference>
<keyword evidence="10" id="KW-1185">Reference proteome</keyword>
<comment type="cofactor">
    <cofactor evidence="1">
        <name>heme</name>
        <dbReference type="ChEBI" id="CHEBI:30413"/>
    </cofactor>
</comment>
<keyword evidence="4 8" id="KW-0479">Metal-binding</keyword>
<dbReference type="InterPro" id="IPR017972">
    <property type="entry name" value="Cyt_P450_CS"/>
</dbReference>
<evidence type="ECO:0008006" key="11">
    <source>
        <dbReference type="Google" id="ProtNLM"/>
    </source>
</evidence>
<evidence type="ECO:0000256" key="4">
    <source>
        <dbReference type="ARBA" id="ARBA00022723"/>
    </source>
</evidence>
<dbReference type="PROSITE" id="PS00086">
    <property type="entry name" value="CYTOCHROME_P450"/>
    <property type="match status" value="1"/>
</dbReference>
<evidence type="ECO:0000256" key="5">
    <source>
        <dbReference type="ARBA" id="ARBA00023002"/>
    </source>
</evidence>
<evidence type="ECO:0000256" key="3">
    <source>
        <dbReference type="ARBA" id="ARBA00022617"/>
    </source>
</evidence>
<proteinExistence type="inferred from homology"/>
<reference evidence="9 10" key="1">
    <citation type="journal article" date="2024" name="G3 (Bethesda)">
        <title>Genome assembly of Hibiscus sabdariffa L. provides insights into metabolisms of medicinal natural products.</title>
        <authorList>
            <person name="Kim T."/>
        </authorList>
    </citation>
    <scope>NUCLEOTIDE SEQUENCE [LARGE SCALE GENOMIC DNA]</scope>
    <source>
        <strain evidence="9">TK-2024</strain>
        <tissue evidence="9">Old leaves</tissue>
    </source>
</reference>
<accession>A0ABR2TNP6</accession>
<evidence type="ECO:0000313" key="10">
    <source>
        <dbReference type="Proteomes" id="UP001396334"/>
    </source>
</evidence>
<evidence type="ECO:0000313" key="9">
    <source>
        <dbReference type="EMBL" id="KAK9039101.1"/>
    </source>
</evidence>
<dbReference type="PANTHER" id="PTHR47944">
    <property type="entry name" value="CYTOCHROME P450 98A9"/>
    <property type="match status" value="1"/>
</dbReference>
<dbReference type="EMBL" id="JBBPBN010000005">
    <property type="protein sequence ID" value="KAK9039101.1"/>
    <property type="molecule type" value="Genomic_DNA"/>
</dbReference>
<protein>
    <recommendedName>
        <fullName evidence="11">Cytochrome P450</fullName>
    </recommendedName>
</protein>
<dbReference type="SUPFAM" id="SSF48264">
    <property type="entry name" value="Cytochrome P450"/>
    <property type="match status" value="1"/>
</dbReference>
<dbReference type="Proteomes" id="UP001396334">
    <property type="component" value="Unassembled WGS sequence"/>
</dbReference>
<evidence type="ECO:0000256" key="6">
    <source>
        <dbReference type="ARBA" id="ARBA00023004"/>
    </source>
</evidence>
<evidence type="ECO:0000256" key="7">
    <source>
        <dbReference type="ARBA" id="ARBA00023033"/>
    </source>
</evidence>
<evidence type="ECO:0000256" key="2">
    <source>
        <dbReference type="ARBA" id="ARBA00010617"/>
    </source>
</evidence>
<keyword evidence="6 8" id="KW-0408">Iron</keyword>
<comment type="caution">
    <text evidence="9">The sequence shown here is derived from an EMBL/GenBank/DDBJ whole genome shotgun (WGS) entry which is preliminary data.</text>
</comment>
<dbReference type="InterPro" id="IPR001128">
    <property type="entry name" value="Cyt_P450"/>
</dbReference>
<name>A0ABR2TNP6_9ROSI</name>
<evidence type="ECO:0000256" key="1">
    <source>
        <dbReference type="ARBA" id="ARBA00001971"/>
    </source>
</evidence>
<comment type="similarity">
    <text evidence="2 8">Belongs to the cytochrome P450 family.</text>
</comment>